<dbReference type="AlphaFoldDB" id="A0A1E8QC02"/>
<dbReference type="InterPro" id="IPR049450">
    <property type="entry name" value="ACOT8-like_C"/>
</dbReference>
<dbReference type="Pfam" id="PF20789">
    <property type="entry name" value="4HBT_3C"/>
    <property type="match status" value="1"/>
</dbReference>
<dbReference type="EMBL" id="MCHX01000003">
    <property type="protein sequence ID" value="OFJ55489.1"/>
    <property type="molecule type" value="Genomic_DNA"/>
</dbReference>
<dbReference type="InterPro" id="IPR049449">
    <property type="entry name" value="TesB_ACOT8-like_N"/>
</dbReference>
<proteinExistence type="predicted"/>
<dbReference type="InterPro" id="IPR029069">
    <property type="entry name" value="HotDog_dom_sf"/>
</dbReference>
<keyword evidence="4" id="KW-1185">Reference proteome</keyword>
<feature type="domain" description="Acyl-CoA thioesterase-like C-terminal" evidence="2">
    <location>
        <begin position="166"/>
        <end position="245"/>
    </location>
</feature>
<dbReference type="Gene3D" id="2.40.160.210">
    <property type="entry name" value="Acyl-CoA thioesterase, double hotdog domain"/>
    <property type="match status" value="1"/>
</dbReference>
<dbReference type="SUPFAM" id="SSF54637">
    <property type="entry name" value="Thioesterase/thiol ester dehydrase-isomerase"/>
    <property type="match status" value="1"/>
</dbReference>
<dbReference type="Pfam" id="PF13622">
    <property type="entry name" value="4HBT_3"/>
    <property type="match status" value="1"/>
</dbReference>
<evidence type="ECO:0000313" key="4">
    <source>
        <dbReference type="Proteomes" id="UP000178953"/>
    </source>
</evidence>
<dbReference type="RefSeq" id="WP_070351479.1">
    <property type="nucleotide sequence ID" value="NZ_CP043474.1"/>
</dbReference>
<evidence type="ECO:0000259" key="1">
    <source>
        <dbReference type="Pfam" id="PF13622"/>
    </source>
</evidence>
<comment type="caution">
    <text evidence="3">The sequence shown here is derived from an EMBL/GenBank/DDBJ whole genome shotgun (WGS) entry which is preliminary data.</text>
</comment>
<dbReference type="InterPro" id="IPR042171">
    <property type="entry name" value="Acyl-CoA_hotdog"/>
</dbReference>
<organism evidence="3 4">
    <name type="scientific">Mycolicibacterium grossiae</name>
    <dbReference type="NCBI Taxonomy" id="1552759"/>
    <lineage>
        <taxon>Bacteria</taxon>
        <taxon>Bacillati</taxon>
        <taxon>Actinomycetota</taxon>
        <taxon>Actinomycetes</taxon>
        <taxon>Mycobacteriales</taxon>
        <taxon>Mycobacteriaceae</taxon>
        <taxon>Mycolicibacterium</taxon>
    </lineage>
</organism>
<dbReference type="Proteomes" id="UP000178953">
    <property type="component" value="Unassembled WGS sequence"/>
</dbReference>
<name>A0A1E8QC02_9MYCO</name>
<sequence>MTARPAHFTRTSDDVFAPTPFAQSHWGDDHLNGPALVGLAAAALDDRYGDPEFTPARLTVDLFKAGRSRPTLVRTRVLREGRRVRNAECELVQDDATIVRAVLVQYRRSEPPRGEEWRAEPVFERPDDVVDGRHIYVGSDGHGWTTAIADHQNAQRKRCLNRSIDAIEGRQNAPLVNAAMAAEGTSLVTNLGSAGVGYINGDLTVALARLPKDGWIGVQADAHWTADGIGVGTATLFDDAGPFGTGMVTAVSNPAAQIDFTDDPFPDRTR</sequence>
<gene>
    <name evidence="3" type="ORF">BEL07_01760</name>
</gene>
<evidence type="ECO:0000313" key="3">
    <source>
        <dbReference type="EMBL" id="OFJ55489.1"/>
    </source>
</evidence>
<feature type="domain" description="Acyl-CoA thioesterase-like N-terminal HotDog" evidence="1">
    <location>
        <begin position="24"/>
        <end position="103"/>
    </location>
</feature>
<protein>
    <submittedName>
        <fullName evidence="3">Thioesterase</fullName>
    </submittedName>
</protein>
<dbReference type="OrthoDB" id="4968093at2"/>
<reference evidence="3 4" key="1">
    <citation type="submission" date="2016-09" db="EMBL/GenBank/DDBJ databases">
        <title>genome sequence of Mycobacterium sp. 739 SCH.</title>
        <authorList>
            <person name="Greninger A.L."/>
            <person name="Qin X."/>
            <person name="Jerome K."/>
            <person name="Vora S."/>
            <person name="Quinn K."/>
        </authorList>
    </citation>
    <scope>NUCLEOTIDE SEQUENCE [LARGE SCALE GENOMIC DNA]</scope>
    <source>
        <strain evidence="3 4">SCH</strain>
    </source>
</reference>
<evidence type="ECO:0000259" key="2">
    <source>
        <dbReference type="Pfam" id="PF20789"/>
    </source>
</evidence>
<accession>A0A1E8QC02</accession>